<dbReference type="PROSITE" id="PS51379">
    <property type="entry name" value="4FE4S_FER_2"/>
    <property type="match status" value="1"/>
</dbReference>
<organism evidence="10 11">
    <name type="scientific">Virgisporangium ochraceum</name>
    <dbReference type="NCBI Taxonomy" id="65505"/>
    <lineage>
        <taxon>Bacteria</taxon>
        <taxon>Bacillati</taxon>
        <taxon>Actinomycetota</taxon>
        <taxon>Actinomycetes</taxon>
        <taxon>Micromonosporales</taxon>
        <taxon>Micromonosporaceae</taxon>
        <taxon>Virgisporangium</taxon>
    </lineage>
</organism>
<reference evidence="10" key="1">
    <citation type="submission" date="2021-01" db="EMBL/GenBank/DDBJ databases">
        <title>Whole genome shotgun sequence of Virgisporangium ochraceum NBRC 16418.</title>
        <authorList>
            <person name="Komaki H."/>
            <person name="Tamura T."/>
        </authorList>
    </citation>
    <scope>NUCLEOTIDE SEQUENCE</scope>
    <source>
        <strain evidence="10">NBRC 16418</strain>
    </source>
</reference>
<dbReference type="GO" id="GO:0046872">
    <property type="term" value="F:metal ion binding"/>
    <property type="evidence" value="ECO:0007669"/>
    <property type="project" value="UniProtKB-KW"/>
</dbReference>
<evidence type="ECO:0000256" key="1">
    <source>
        <dbReference type="ARBA" id="ARBA00001927"/>
    </source>
</evidence>
<feature type="domain" description="4Fe-4S ferredoxin-type" evidence="9">
    <location>
        <begin position="150"/>
        <end position="180"/>
    </location>
</feature>
<dbReference type="Pfam" id="PF13183">
    <property type="entry name" value="Fer4_8"/>
    <property type="match status" value="1"/>
</dbReference>
<comment type="similarity">
    <text evidence="2">Belongs to the succinate dehydrogenase/fumarate reductase iron-sulfur protein family.</text>
</comment>
<comment type="caution">
    <text evidence="10">The sequence shown here is derived from an EMBL/GenBank/DDBJ whole genome shotgun (WGS) entry which is preliminary data.</text>
</comment>
<keyword evidence="5" id="KW-0411">Iron-sulfur</keyword>
<name>A0A8J4EBH9_9ACTN</name>
<dbReference type="InterPro" id="IPR017896">
    <property type="entry name" value="4Fe4S_Fe-S-bd"/>
</dbReference>
<feature type="compositionally biased region" description="Low complexity" evidence="7">
    <location>
        <begin position="255"/>
        <end position="264"/>
    </location>
</feature>
<dbReference type="Gene3D" id="1.10.1060.10">
    <property type="entry name" value="Alpha-helical ferredoxin"/>
    <property type="match status" value="1"/>
</dbReference>
<dbReference type="GO" id="GO:0009055">
    <property type="term" value="F:electron transfer activity"/>
    <property type="evidence" value="ECO:0007669"/>
    <property type="project" value="InterPro"/>
</dbReference>
<dbReference type="SUPFAM" id="SSF54292">
    <property type="entry name" value="2Fe-2S ferredoxin-like"/>
    <property type="match status" value="1"/>
</dbReference>
<sequence>MNLTLRVWRQKGPDDKGRMVSYDVPDVSPDMSFLELLDTLNERLVLRGEEPVAFDHDCREGICGACGVVIDGVAHGPRKATAACQLHLRHFRDGDTIDVEPWRARAFPVVKDLVVDRGAFDRIIQAGGFISAPTGSAPDAHATPVPKDDADRAFESAACIGCGACVAACPNGSAMLFTAAKVSHLGHLPQGQPERRSRVLGMVGAHDAEGFGGCTNTGECTAVCPKGIPLSTIADLNRDFRAAVRSAPPIPSGRPSPGRSGTRS</sequence>
<dbReference type="InterPro" id="IPR036010">
    <property type="entry name" value="2Fe-2S_ferredoxin-like_sf"/>
</dbReference>
<dbReference type="Pfam" id="PF13085">
    <property type="entry name" value="Fer2_3"/>
    <property type="match status" value="1"/>
</dbReference>
<dbReference type="Proteomes" id="UP000635606">
    <property type="component" value="Unassembled WGS sequence"/>
</dbReference>
<dbReference type="PANTHER" id="PTHR11921:SF41">
    <property type="entry name" value="SUCCINATE DEHYDROGENASE"/>
    <property type="match status" value="1"/>
</dbReference>
<dbReference type="Gene3D" id="3.10.20.30">
    <property type="match status" value="1"/>
</dbReference>
<dbReference type="NCBIfam" id="NF005746">
    <property type="entry name" value="PRK07570.1"/>
    <property type="match status" value="1"/>
</dbReference>
<dbReference type="SUPFAM" id="SSF46548">
    <property type="entry name" value="alpha-helical ferredoxin"/>
    <property type="match status" value="1"/>
</dbReference>
<dbReference type="PROSITE" id="PS00198">
    <property type="entry name" value="4FE4S_FER_1"/>
    <property type="match status" value="1"/>
</dbReference>
<dbReference type="PROSITE" id="PS00197">
    <property type="entry name" value="2FE2S_FER_1"/>
    <property type="match status" value="1"/>
</dbReference>
<dbReference type="GO" id="GO:0022904">
    <property type="term" value="P:respiratory electron transport chain"/>
    <property type="evidence" value="ECO:0007669"/>
    <property type="project" value="TreeGrafter"/>
</dbReference>
<evidence type="ECO:0000313" key="10">
    <source>
        <dbReference type="EMBL" id="GIJ68488.1"/>
    </source>
</evidence>
<gene>
    <name evidence="10" type="primary">sdhB</name>
    <name evidence="10" type="ORF">Voc01_034050</name>
</gene>
<comment type="cofactor">
    <cofactor evidence="6">
        <name>[2Fe-2S] cluster</name>
        <dbReference type="ChEBI" id="CHEBI:190135"/>
    </cofactor>
</comment>
<evidence type="ECO:0000259" key="8">
    <source>
        <dbReference type="PROSITE" id="PS51085"/>
    </source>
</evidence>
<dbReference type="InterPro" id="IPR050573">
    <property type="entry name" value="SDH/FRD_Iron-Sulfur"/>
</dbReference>
<keyword evidence="4" id="KW-0408">Iron</keyword>
<dbReference type="GO" id="GO:0051537">
    <property type="term" value="F:2 iron, 2 sulfur cluster binding"/>
    <property type="evidence" value="ECO:0007669"/>
    <property type="project" value="InterPro"/>
</dbReference>
<keyword evidence="3" id="KW-0479">Metal-binding</keyword>
<proteinExistence type="inferred from homology"/>
<comment type="cofactor">
    <cofactor evidence="1">
        <name>[3Fe-4S] cluster</name>
        <dbReference type="ChEBI" id="CHEBI:21137"/>
    </cofactor>
</comment>
<dbReference type="GO" id="GO:0009060">
    <property type="term" value="P:aerobic respiration"/>
    <property type="evidence" value="ECO:0007669"/>
    <property type="project" value="TreeGrafter"/>
</dbReference>
<dbReference type="PANTHER" id="PTHR11921">
    <property type="entry name" value="SUCCINATE DEHYDROGENASE IRON-SULFUR PROTEIN"/>
    <property type="match status" value="1"/>
</dbReference>
<dbReference type="PROSITE" id="PS51085">
    <property type="entry name" value="2FE2S_FER_2"/>
    <property type="match status" value="1"/>
</dbReference>
<feature type="domain" description="2Fe-2S ferredoxin-type" evidence="8">
    <location>
        <begin position="1"/>
        <end position="103"/>
    </location>
</feature>
<feature type="region of interest" description="Disordered" evidence="7">
    <location>
        <begin position="244"/>
        <end position="264"/>
    </location>
</feature>
<evidence type="ECO:0000256" key="3">
    <source>
        <dbReference type="ARBA" id="ARBA00022723"/>
    </source>
</evidence>
<evidence type="ECO:0000256" key="4">
    <source>
        <dbReference type="ARBA" id="ARBA00023004"/>
    </source>
</evidence>
<dbReference type="RefSeq" id="WP_203928439.1">
    <property type="nucleotide sequence ID" value="NZ_BOPH01000043.1"/>
</dbReference>
<evidence type="ECO:0000256" key="2">
    <source>
        <dbReference type="ARBA" id="ARBA00009433"/>
    </source>
</evidence>
<protein>
    <submittedName>
        <fullName evidence="10">Succinate dehydrogenase</fullName>
    </submittedName>
</protein>
<evidence type="ECO:0000256" key="5">
    <source>
        <dbReference type="ARBA" id="ARBA00023014"/>
    </source>
</evidence>
<dbReference type="EMBL" id="BOPH01000043">
    <property type="protein sequence ID" value="GIJ68488.1"/>
    <property type="molecule type" value="Genomic_DNA"/>
</dbReference>
<dbReference type="InterPro" id="IPR001041">
    <property type="entry name" value="2Fe-2S_ferredoxin-type"/>
</dbReference>
<evidence type="ECO:0000313" key="11">
    <source>
        <dbReference type="Proteomes" id="UP000635606"/>
    </source>
</evidence>
<accession>A0A8J4EBH9</accession>
<dbReference type="InterPro" id="IPR017900">
    <property type="entry name" value="4Fe4S_Fe_S_CS"/>
</dbReference>
<evidence type="ECO:0000259" key="9">
    <source>
        <dbReference type="PROSITE" id="PS51379"/>
    </source>
</evidence>
<evidence type="ECO:0000256" key="6">
    <source>
        <dbReference type="ARBA" id="ARBA00034078"/>
    </source>
</evidence>
<evidence type="ECO:0000256" key="7">
    <source>
        <dbReference type="SAM" id="MobiDB-lite"/>
    </source>
</evidence>
<dbReference type="InterPro" id="IPR025192">
    <property type="entry name" value="Succ_DH/fum_Rdtase_N"/>
</dbReference>
<dbReference type="InterPro" id="IPR009051">
    <property type="entry name" value="Helical_ferredxn"/>
</dbReference>
<keyword evidence="11" id="KW-1185">Reference proteome</keyword>
<dbReference type="AlphaFoldDB" id="A0A8J4EBH9"/>
<dbReference type="InterPro" id="IPR006058">
    <property type="entry name" value="2Fe2S_fd_BS"/>
</dbReference>
<dbReference type="InterPro" id="IPR012675">
    <property type="entry name" value="Beta-grasp_dom_sf"/>
</dbReference>